<dbReference type="Proteomes" id="UP000076154">
    <property type="component" value="Unassembled WGS sequence"/>
</dbReference>
<name>A0A369J6P4_HYPMA</name>
<protein>
    <submittedName>
        <fullName evidence="2">Uncharacterized protein</fullName>
    </submittedName>
</protein>
<feature type="region of interest" description="Disordered" evidence="1">
    <location>
        <begin position="114"/>
        <end position="163"/>
    </location>
</feature>
<gene>
    <name evidence="2" type="ORF">Hypma_001151</name>
</gene>
<proteinExistence type="predicted"/>
<accession>A0A369J6P4</accession>
<evidence type="ECO:0000313" key="2">
    <source>
        <dbReference type="EMBL" id="RDB17729.1"/>
    </source>
</evidence>
<feature type="compositionally biased region" description="Polar residues" evidence="1">
    <location>
        <begin position="124"/>
        <end position="139"/>
    </location>
</feature>
<comment type="caution">
    <text evidence="2">The sequence shown here is derived from an EMBL/GenBank/DDBJ whole genome shotgun (WGS) entry which is preliminary data.</text>
</comment>
<dbReference type="STRING" id="39966.A0A369J6P4"/>
<dbReference type="AlphaFoldDB" id="A0A369J6P4"/>
<evidence type="ECO:0000256" key="1">
    <source>
        <dbReference type="SAM" id="MobiDB-lite"/>
    </source>
</evidence>
<dbReference type="EMBL" id="LUEZ02000110">
    <property type="protein sequence ID" value="RDB17729.1"/>
    <property type="molecule type" value="Genomic_DNA"/>
</dbReference>
<organism evidence="2 3">
    <name type="scientific">Hypsizygus marmoreus</name>
    <name type="common">White beech mushroom</name>
    <name type="synonym">Agaricus marmoreus</name>
    <dbReference type="NCBI Taxonomy" id="39966"/>
    <lineage>
        <taxon>Eukaryota</taxon>
        <taxon>Fungi</taxon>
        <taxon>Dikarya</taxon>
        <taxon>Basidiomycota</taxon>
        <taxon>Agaricomycotina</taxon>
        <taxon>Agaricomycetes</taxon>
        <taxon>Agaricomycetidae</taxon>
        <taxon>Agaricales</taxon>
        <taxon>Tricholomatineae</taxon>
        <taxon>Lyophyllaceae</taxon>
        <taxon>Hypsizygus</taxon>
    </lineage>
</organism>
<evidence type="ECO:0000313" key="3">
    <source>
        <dbReference type="Proteomes" id="UP000076154"/>
    </source>
</evidence>
<reference evidence="2" key="1">
    <citation type="submission" date="2018-04" db="EMBL/GenBank/DDBJ databases">
        <title>Whole genome sequencing of Hypsizygus marmoreus.</title>
        <authorList>
            <person name="Choi I.-G."/>
            <person name="Min B."/>
            <person name="Kim J.-G."/>
            <person name="Kim S."/>
            <person name="Oh Y.-L."/>
            <person name="Kong W.-S."/>
            <person name="Park H."/>
            <person name="Jeong J."/>
            <person name="Song E.-S."/>
        </authorList>
    </citation>
    <scope>NUCLEOTIDE SEQUENCE [LARGE SCALE GENOMIC DNA]</scope>
    <source>
        <strain evidence="2">51987-8</strain>
    </source>
</reference>
<dbReference type="InParanoid" id="A0A369J6P4"/>
<keyword evidence="3" id="KW-1185">Reference proteome</keyword>
<sequence>MSKNVSYERYLKRGRKFLEDLVAERRGANEFCGVGVDDINADLLEGAFDPPANKSSDSALALLPVDKCISEDSGPAAATGIRGAPVDHCGMDGSEGDCARHEERDTATECPALSDKSCPRCQPHPSSRCSKHTPVTSMTHGGHGSSVNHRDAATLRNSAYEKF</sequence>
<feature type="compositionally biased region" description="Basic and acidic residues" evidence="1">
    <location>
        <begin position="148"/>
        <end position="163"/>
    </location>
</feature>